<dbReference type="EMBL" id="CP045699">
    <property type="protein sequence ID" value="QGA66045.1"/>
    <property type="molecule type" value="Genomic_DNA"/>
</dbReference>
<keyword evidence="3" id="KW-1185">Reference proteome</keyword>
<sequence length="59" mass="6392">MKIILVIAVLALIAVSISSQGLSSAIAELGAFILVVVSAFKYQKRRRADKKEAQIEPHV</sequence>
<organism evidence="2 3">
    <name type="scientific">Vibrio algicola</name>
    <dbReference type="NCBI Taxonomy" id="2662262"/>
    <lineage>
        <taxon>Bacteria</taxon>
        <taxon>Pseudomonadati</taxon>
        <taxon>Pseudomonadota</taxon>
        <taxon>Gammaproteobacteria</taxon>
        <taxon>Vibrionales</taxon>
        <taxon>Vibrionaceae</taxon>
        <taxon>Vibrio</taxon>
    </lineage>
</organism>
<protein>
    <recommendedName>
        <fullName evidence="4">O-succinylbenzoic acid--CoA ligase</fullName>
    </recommendedName>
</protein>
<name>A0A5Q0TJ73_9VIBR</name>
<proteinExistence type="predicted"/>
<dbReference type="AlphaFoldDB" id="A0A5Q0TJ73"/>
<keyword evidence="1" id="KW-0812">Transmembrane</keyword>
<evidence type="ECO:0000256" key="1">
    <source>
        <dbReference type="SAM" id="Phobius"/>
    </source>
</evidence>
<evidence type="ECO:0000313" key="2">
    <source>
        <dbReference type="EMBL" id="QGA66045.1"/>
    </source>
</evidence>
<dbReference type="Proteomes" id="UP000348942">
    <property type="component" value="Chromosome 1"/>
</dbReference>
<reference evidence="2 3" key="1">
    <citation type="submission" date="2019-10" db="EMBL/GenBank/DDBJ databases">
        <title>Vibrio sp. nov., isolated from Coralline algae surface.</title>
        <authorList>
            <person name="Geng Y."/>
            <person name="Zhang X."/>
        </authorList>
    </citation>
    <scope>NUCLEOTIDE SEQUENCE [LARGE SCALE GENOMIC DNA]</scope>
    <source>
        <strain evidence="2 3">SM1977</strain>
    </source>
</reference>
<evidence type="ECO:0000313" key="3">
    <source>
        <dbReference type="Proteomes" id="UP000348942"/>
    </source>
</evidence>
<keyword evidence="1" id="KW-1133">Transmembrane helix</keyword>
<feature type="transmembrane region" description="Helical" evidence="1">
    <location>
        <begin position="26"/>
        <end position="42"/>
    </location>
</feature>
<keyword evidence="1" id="KW-0472">Membrane</keyword>
<accession>A0A5Q0TJ73</accession>
<evidence type="ECO:0008006" key="4">
    <source>
        <dbReference type="Google" id="ProtNLM"/>
    </source>
</evidence>
<gene>
    <name evidence="2" type="ORF">GFB47_07340</name>
</gene>